<dbReference type="EMBL" id="JALHAT010000024">
    <property type="protein sequence ID" value="MCJ1961632.1"/>
    <property type="molecule type" value="Genomic_DNA"/>
</dbReference>
<comment type="caution">
    <text evidence="2">The sequence shown here is derived from an EMBL/GenBank/DDBJ whole genome shotgun (WGS) entry which is preliminary data.</text>
</comment>
<dbReference type="RefSeq" id="WP_243800921.1">
    <property type="nucleotide sequence ID" value="NZ_JALHAT010000024.1"/>
</dbReference>
<evidence type="ECO:0000313" key="2">
    <source>
        <dbReference type="EMBL" id="MCJ1961632.1"/>
    </source>
</evidence>
<name>A0ABT0AEM7_9SPHN</name>
<keyword evidence="3" id="KW-1185">Reference proteome</keyword>
<accession>A0ABT0AEM7</accession>
<organism evidence="2 3">
    <name type="scientific">Novosphingobium mangrovi</name>
    <name type="common">ex Hu et al. 2023</name>
    <dbReference type="NCBI Taxonomy" id="2930094"/>
    <lineage>
        <taxon>Bacteria</taxon>
        <taxon>Pseudomonadati</taxon>
        <taxon>Pseudomonadota</taxon>
        <taxon>Alphaproteobacteria</taxon>
        <taxon>Sphingomonadales</taxon>
        <taxon>Sphingomonadaceae</taxon>
        <taxon>Novosphingobium</taxon>
    </lineage>
</organism>
<feature type="signal peptide" evidence="1">
    <location>
        <begin position="1"/>
        <end position="23"/>
    </location>
</feature>
<sequence>MMNTKMLASLCAAAAFLPLSAQAATSQEEATTSAAAIVQVAQGTQAQTPAVEARKGSMIYSDGKRIGQVFRVRENGDAQVVINGQSHIVPAETLIEKDGKLATTLSRSQVVSGR</sequence>
<evidence type="ECO:0000256" key="1">
    <source>
        <dbReference type="SAM" id="SignalP"/>
    </source>
</evidence>
<protein>
    <submittedName>
        <fullName evidence="2">Uncharacterized protein</fullName>
    </submittedName>
</protein>
<feature type="chain" id="PRO_5046116657" evidence="1">
    <location>
        <begin position="24"/>
        <end position="114"/>
    </location>
</feature>
<reference evidence="2" key="1">
    <citation type="submission" date="2022-03" db="EMBL/GenBank/DDBJ databases">
        <title>Identification of a novel bacterium isolated from mangrove sediments.</title>
        <authorList>
            <person name="Pan X."/>
        </authorList>
    </citation>
    <scope>NUCLEOTIDE SEQUENCE</scope>
    <source>
        <strain evidence="2">B2637</strain>
    </source>
</reference>
<proteinExistence type="predicted"/>
<keyword evidence="1" id="KW-0732">Signal</keyword>
<evidence type="ECO:0000313" key="3">
    <source>
        <dbReference type="Proteomes" id="UP001162802"/>
    </source>
</evidence>
<dbReference type="Proteomes" id="UP001162802">
    <property type="component" value="Unassembled WGS sequence"/>
</dbReference>
<gene>
    <name evidence="2" type="ORF">MTR65_13135</name>
</gene>